<reference evidence="8 9" key="1">
    <citation type="submission" date="2018-07" db="EMBL/GenBank/DDBJ databases">
        <title>The genomes of Aspergillus section Nigri reveals drivers in fungal speciation.</title>
        <authorList>
            <consortium name="DOE Joint Genome Institute"/>
            <person name="Vesth T.C."/>
            <person name="Nybo J."/>
            <person name="Theobald S."/>
            <person name="Brandl J."/>
            <person name="Frisvad J.C."/>
            <person name="Nielsen K.F."/>
            <person name="Lyhne E.K."/>
            <person name="Kogle M.E."/>
            <person name="Kuo A."/>
            <person name="Riley R."/>
            <person name="Clum A."/>
            <person name="Nolan M."/>
            <person name="Lipzen A."/>
            <person name="Salamov A."/>
            <person name="Henrissat B."/>
            <person name="Wiebenga A."/>
            <person name="De vries R.P."/>
            <person name="Grigoriev I.V."/>
            <person name="Mortensen U.H."/>
            <person name="Andersen M.R."/>
            <person name="Baker S.E."/>
        </authorList>
    </citation>
    <scope>NUCLEOTIDE SEQUENCE [LARGE SCALE GENOMIC DNA]</scope>
    <source>
        <strain evidence="8 9">CBS 139.54b</strain>
    </source>
</reference>
<dbReference type="GO" id="GO:0008270">
    <property type="term" value="F:zinc ion binding"/>
    <property type="evidence" value="ECO:0007669"/>
    <property type="project" value="InterPro"/>
</dbReference>
<evidence type="ECO:0000256" key="5">
    <source>
        <dbReference type="ARBA" id="ARBA00023242"/>
    </source>
</evidence>
<proteinExistence type="predicted"/>
<dbReference type="SMART" id="SM00906">
    <property type="entry name" value="Fungal_trans"/>
    <property type="match status" value="1"/>
</dbReference>
<evidence type="ECO:0000256" key="1">
    <source>
        <dbReference type="ARBA" id="ARBA00022723"/>
    </source>
</evidence>
<dbReference type="Pfam" id="PF04082">
    <property type="entry name" value="Fungal_trans"/>
    <property type="match status" value="1"/>
</dbReference>
<dbReference type="PROSITE" id="PS50048">
    <property type="entry name" value="ZN2_CY6_FUNGAL_2"/>
    <property type="match status" value="1"/>
</dbReference>
<evidence type="ECO:0000313" key="8">
    <source>
        <dbReference type="EMBL" id="RDH29711.1"/>
    </source>
</evidence>
<evidence type="ECO:0000256" key="2">
    <source>
        <dbReference type="ARBA" id="ARBA00023015"/>
    </source>
</evidence>
<feature type="region of interest" description="Disordered" evidence="6">
    <location>
        <begin position="74"/>
        <end position="140"/>
    </location>
</feature>
<organism evidence="8 9">
    <name type="scientific">Aspergillus welwitschiae</name>
    <dbReference type="NCBI Taxonomy" id="1341132"/>
    <lineage>
        <taxon>Eukaryota</taxon>
        <taxon>Fungi</taxon>
        <taxon>Dikarya</taxon>
        <taxon>Ascomycota</taxon>
        <taxon>Pezizomycotina</taxon>
        <taxon>Eurotiomycetes</taxon>
        <taxon>Eurotiomycetidae</taxon>
        <taxon>Eurotiales</taxon>
        <taxon>Aspergillaceae</taxon>
        <taxon>Aspergillus</taxon>
        <taxon>Aspergillus subgen. Circumdati</taxon>
    </lineage>
</organism>
<gene>
    <name evidence="8" type="ORF">BDQ94DRAFT_182248</name>
</gene>
<keyword evidence="9" id="KW-1185">Reference proteome</keyword>
<evidence type="ECO:0000259" key="7">
    <source>
        <dbReference type="PROSITE" id="PS50048"/>
    </source>
</evidence>
<feature type="region of interest" description="Disordered" evidence="6">
    <location>
        <begin position="628"/>
        <end position="674"/>
    </location>
</feature>
<evidence type="ECO:0000256" key="6">
    <source>
        <dbReference type="SAM" id="MobiDB-lite"/>
    </source>
</evidence>
<dbReference type="GO" id="GO:0003677">
    <property type="term" value="F:DNA binding"/>
    <property type="evidence" value="ECO:0007669"/>
    <property type="project" value="UniProtKB-KW"/>
</dbReference>
<dbReference type="RefSeq" id="XP_026622733.1">
    <property type="nucleotide sequence ID" value="XM_026774095.1"/>
</dbReference>
<dbReference type="InterPro" id="IPR050987">
    <property type="entry name" value="AtrR-like"/>
</dbReference>
<dbReference type="InterPro" id="IPR036864">
    <property type="entry name" value="Zn2-C6_fun-type_DNA-bd_sf"/>
</dbReference>
<keyword evidence="3" id="KW-0238">DNA-binding</keyword>
<accession>A0A3F3PRY1</accession>
<protein>
    <submittedName>
        <fullName evidence="8">Fungal-specific transcription factor domain-domain-containing protein</fullName>
    </submittedName>
</protein>
<sequence length="747" mass="83673">MKGTQSSTANVIRRAKACNTCRRKKVKCDGRRPICSPCHAFNLSCGYQDVMDSRKRDSRTYVEELEKRIERMQEQLESMTRSGIGIQRGVENTRRSRSSSPGQSVESTTDYREPEDPADGDNIPRMPQVPPDKGLHPSAENDQSIVIDSQDGKMRYFGASSAFSALTNAKVNGLETQPHTGNWRHAAQRSAHPWQLSNWIPHVLQDGLERRIFEPLPCKDTTVQLAREYFATFNQAIPLFEEASFMRSVDRQYSWNPDDSASWWISLNVALAISYRERAHASPGASDNWKRSLGHVKNALNAVVDVFLRNTDIAAVQGLLGLALYFQGTPNPQALFMFAAAAMRLAQSIGLHRENASGASPEAEQRRRVYWIAFILDSDISIRVGRPPVQDIEDYDTHLPTENPPDGRGVLTIDGTRINYFRLLAQLAQIQRLVIRQLYTVTVRQKSSDDVIERIKSCEDALLSWKKSIHSKLQPQRTFSCKPSYFLQHVLRLHFAYNCCYSNLYQVCVFQANAIERSRQGTDENIAPIVSRSLDAARSALALLSHVHSFGSTYKWNIIYFPAAACVPLALRILAHPTHSDAGDDLSMVQNVVRFLTSTSSEEPNTYVDFILGMCSDLERSARRAFMTAQPARHHHPATMQNNENDRPSRSGHGINQNTVPNFSDALPTSLGSTSAANMGSTHFTNMVPQGPYSDIGFPESSNEVDLSANWQWSLPPFWNWQDLASVAPLFSVVPGVDVPEANMPDT</sequence>
<dbReference type="Gene3D" id="4.10.240.10">
    <property type="entry name" value="Zn(2)-C6 fungal-type DNA-binding domain"/>
    <property type="match status" value="1"/>
</dbReference>
<dbReference type="Pfam" id="PF00172">
    <property type="entry name" value="Zn_clus"/>
    <property type="match status" value="1"/>
</dbReference>
<dbReference type="PROSITE" id="PS00463">
    <property type="entry name" value="ZN2_CY6_FUNGAL_1"/>
    <property type="match status" value="1"/>
</dbReference>
<dbReference type="CDD" id="cd12148">
    <property type="entry name" value="fungal_TF_MHR"/>
    <property type="match status" value="1"/>
</dbReference>
<dbReference type="GO" id="GO:0000981">
    <property type="term" value="F:DNA-binding transcription factor activity, RNA polymerase II-specific"/>
    <property type="evidence" value="ECO:0007669"/>
    <property type="project" value="InterPro"/>
</dbReference>
<dbReference type="PANTHER" id="PTHR46910:SF25">
    <property type="entry name" value="ABC-TRANSPORTER-REGULATING TRANSCRIPTION FACTOR"/>
    <property type="match status" value="1"/>
</dbReference>
<feature type="domain" description="Zn(2)-C6 fungal-type" evidence="7">
    <location>
        <begin position="17"/>
        <end position="47"/>
    </location>
</feature>
<keyword evidence="5" id="KW-0539">Nucleus</keyword>
<dbReference type="PANTHER" id="PTHR46910">
    <property type="entry name" value="TRANSCRIPTION FACTOR PDR1"/>
    <property type="match status" value="1"/>
</dbReference>
<dbReference type="Proteomes" id="UP000253729">
    <property type="component" value="Unassembled WGS sequence"/>
</dbReference>
<feature type="compositionally biased region" description="Polar residues" evidence="6">
    <location>
        <begin position="98"/>
        <end position="108"/>
    </location>
</feature>
<dbReference type="GO" id="GO:0006351">
    <property type="term" value="P:DNA-templated transcription"/>
    <property type="evidence" value="ECO:0007669"/>
    <property type="project" value="InterPro"/>
</dbReference>
<dbReference type="InterPro" id="IPR007219">
    <property type="entry name" value="XnlR_reg_dom"/>
</dbReference>
<evidence type="ECO:0000256" key="3">
    <source>
        <dbReference type="ARBA" id="ARBA00023125"/>
    </source>
</evidence>
<dbReference type="InterPro" id="IPR001138">
    <property type="entry name" value="Zn2Cys6_DnaBD"/>
</dbReference>
<dbReference type="SMART" id="SM00066">
    <property type="entry name" value="GAL4"/>
    <property type="match status" value="1"/>
</dbReference>
<dbReference type="AlphaFoldDB" id="A0A3F3PRY1"/>
<dbReference type="SUPFAM" id="SSF57701">
    <property type="entry name" value="Zn2/Cys6 DNA-binding domain"/>
    <property type="match status" value="1"/>
</dbReference>
<name>A0A3F3PRY1_9EURO</name>
<evidence type="ECO:0000256" key="4">
    <source>
        <dbReference type="ARBA" id="ARBA00023163"/>
    </source>
</evidence>
<keyword evidence="2" id="KW-0805">Transcription regulation</keyword>
<keyword evidence="1" id="KW-0479">Metal-binding</keyword>
<dbReference type="GeneID" id="38142451"/>
<dbReference type="EMBL" id="KZ852066">
    <property type="protein sequence ID" value="RDH29711.1"/>
    <property type="molecule type" value="Genomic_DNA"/>
</dbReference>
<evidence type="ECO:0000313" key="9">
    <source>
        <dbReference type="Proteomes" id="UP000253729"/>
    </source>
</evidence>
<dbReference type="GO" id="GO:0009893">
    <property type="term" value="P:positive regulation of metabolic process"/>
    <property type="evidence" value="ECO:0007669"/>
    <property type="project" value="UniProtKB-ARBA"/>
</dbReference>
<dbReference type="CDD" id="cd00067">
    <property type="entry name" value="GAL4"/>
    <property type="match status" value="1"/>
</dbReference>
<keyword evidence="4" id="KW-0804">Transcription</keyword>